<dbReference type="RefSeq" id="WP_377351959.1">
    <property type="nucleotide sequence ID" value="NZ_JBHTLQ010000001.1"/>
</dbReference>
<keyword evidence="3" id="KW-1185">Reference proteome</keyword>
<reference evidence="3" key="1">
    <citation type="journal article" date="2019" name="Int. J. Syst. Evol. Microbiol.">
        <title>The Global Catalogue of Microorganisms (GCM) 10K type strain sequencing project: providing services to taxonomists for standard genome sequencing and annotation.</title>
        <authorList>
            <consortium name="The Broad Institute Genomics Platform"/>
            <consortium name="The Broad Institute Genome Sequencing Center for Infectious Disease"/>
            <person name="Wu L."/>
            <person name="Ma J."/>
        </authorList>
    </citation>
    <scope>NUCLEOTIDE SEQUENCE [LARGE SCALE GENOMIC DNA]</scope>
    <source>
        <strain evidence="3">CCUG 55074</strain>
    </source>
</reference>
<dbReference type="EMBL" id="JBHTLQ010000001">
    <property type="protein sequence ID" value="MFD1189016.1"/>
    <property type="molecule type" value="Genomic_DNA"/>
</dbReference>
<proteinExistence type="predicted"/>
<accession>A0ABW3SY37</accession>
<evidence type="ECO:0000256" key="1">
    <source>
        <dbReference type="SAM" id="SignalP"/>
    </source>
</evidence>
<organism evidence="2 3">
    <name type="scientific">Phenylobacterium conjunctum</name>
    <dbReference type="NCBI Taxonomy" id="1298959"/>
    <lineage>
        <taxon>Bacteria</taxon>
        <taxon>Pseudomonadati</taxon>
        <taxon>Pseudomonadota</taxon>
        <taxon>Alphaproteobacteria</taxon>
        <taxon>Caulobacterales</taxon>
        <taxon>Caulobacteraceae</taxon>
        <taxon>Phenylobacterium</taxon>
    </lineage>
</organism>
<dbReference type="Proteomes" id="UP001597216">
    <property type="component" value="Unassembled WGS sequence"/>
</dbReference>
<keyword evidence="1" id="KW-0732">Signal</keyword>
<evidence type="ECO:0000313" key="3">
    <source>
        <dbReference type="Proteomes" id="UP001597216"/>
    </source>
</evidence>
<comment type="caution">
    <text evidence="2">The sequence shown here is derived from an EMBL/GenBank/DDBJ whole genome shotgun (WGS) entry which is preliminary data.</text>
</comment>
<protein>
    <recommendedName>
        <fullName evidence="4">Ig-like domain-containing protein</fullName>
    </recommendedName>
</protein>
<evidence type="ECO:0008006" key="4">
    <source>
        <dbReference type="Google" id="ProtNLM"/>
    </source>
</evidence>
<feature type="chain" id="PRO_5046440194" description="Ig-like domain-containing protein" evidence="1">
    <location>
        <begin position="22"/>
        <end position="243"/>
    </location>
</feature>
<name>A0ABW3SY37_9CAUL</name>
<feature type="signal peptide" evidence="1">
    <location>
        <begin position="1"/>
        <end position="21"/>
    </location>
</feature>
<sequence>MRPYLFALSLAAALAAGAAQAQPTTVVVRARALDAKFIGTHVGGAQVTLTDARTGKTLASGKIEGATGDTPKLMVQPAARNAPLADADTARFTAQLDITEPTLVRAVVRAPAGMEASSTLWVLPGRNIEGDGWVLSFPGLIVEPSAVVGADRKAMVHAKVALMCGCPIEPKGLWDAANYTVSAELTRKGAEPVRFPLAYAGTKSEFAAPTPTPLAPGAYRLRIIATDATTPNAGVADTDLVVK</sequence>
<evidence type="ECO:0000313" key="2">
    <source>
        <dbReference type="EMBL" id="MFD1189016.1"/>
    </source>
</evidence>
<gene>
    <name evidence="2" type="ORF">ACFQ27_00365</name>
</gene>